<geneLocation type="plasmid" evidence="1 2">
    <name>unnamed1</name>
</geneLocation>
<accession>A0ABY4GCF8</accession>
<proteinExistence type="predicted"/>
<sequence>MRNTLRFRHWTAPHTRGHMRYDLAVGDTIEYDGHPYQVTARDLRDYKAKRKYRLMLASGVLDDQGQEVYEADIVQVFQRGDSRGISYFAYVVWDPTRGFLYRNAQDLPLTVDCVTRVWTNFYAQPHWVEQFNYHQNFIQEHWF</sequence>
<dbReference type="SUPFAM" id="SSF159006">
    <property type="entry name" value="YopX-like"/>
    <property type="match status" value="1"/>
</dbReference>
<organism evidence="1 2">
    <name type="scientific">Hymenobacter volaticus</name>
    <dbReference type="NCBI Taxonomy" id="2932254"/>
    <lineage>
        <taxon>Bacteria</taxon>
        <taxon>Pseudomonadati</taxon>
        <taxon>Bacteroidota</taxon>
        <taxon>Cytophagia</taxon>
        <taxon>Cytophagales</taxon>
        <taxon>Hymenobacteraceae</taxon>
        <taxon>Hymenobacter</taxon>
    </lineage>
</organism>
<keyword evidence="2" id="KW-1185">Reference proteome</keyword>
<dbReference type="EMBL" id="CP095062">
    <property type="protein sequence ID" value="UOQ68588.1"/>
    <property type="molecule type" value="Genomic_DNA"/>
</dbReference>
<name>A0ABY4GCF8_9BACT</name>
<keyword evidence="1" id="KW-0614">Plasmid</keyword>
<evidence type="ECO:0008006" key="3">
    <source>
        <dbReference type="Google" id="ProtNLM"/>
    </source>
</evidence>
<evidence type="ECO:0000313" key="1">
    <source>
        <dbReference type="EMBL" id="UOQ68588.1"/>
    </source>
</evidence>
<dbReference type="RefSeq" id="WP_245125956.1">
    <property type="nucleotide sequence ID" value="NZ_CP095062.1"/>
</dbReference>
<gene>
    <name evidence="1" type="ORF">MUN86_24090</name>
</gene>
<protein>
    <recommendedName>
        <fullName evidence="3">YopX protein domain-containing protein</fullName>
    </recommendedName>
</protein>
<reference evidence="1" key="1">
    <citation type="submission" date="2022-04" db="EMBL/GenBank/DDBJ databases">
        <title>Hymenobacter sp. isolated from the air.</title>
        <authorList>
            <person name="Won M."/>
            <person name="Lee C.-M."/>
            <person name="Woen H.-Y."/>
            <person name="Kwon S.-W."/>
        </authorList>
    </citation>
    <scope>NUCLEOTIDE SEQUENCE</scope>
    <source>
        <strain evidence="1">5420S-77</strain>
        <plasmid evidence="1">unnamed1</plasmid>
    </source>
</reference>
<dbReference type="Proteomes" id="UP000830401">
    <property type="component" value="Plasmid unnamed1"/>
</dbReference>
<evidence type="ECO:0000313" key="2">
    <source>
        <dbReference type="Proteomes" id="UP000830401"/>
    </source>
</evidence>